<dbReference type="Proteomes" id="UP000018958">
    <property type="component" value="Unassembled WGS sequence"/>
</dbReference>
<gene>
    <name evidence="1" type="ORF">F441_07435</name>
</gene>
<sequence>QEDPRCITNLHVDSTHNLSVQCMHLSVNEFDLKNANIVNNGKTIGETSARFRAVAKKIRRQWFDNPRFFK</sequence>
<reference evidence="1 2" key="1">
    <citation type="submission" date="2013-11" db="EMBL/GenBank/DDBJ databases">
        <title>The Genome Sequence of Phytophthora parasitica CJ01A1.</title>
        <authorList>
            <consortium name="The Broad Institute Genomics Platform"/>
            <person name="Russ C."/>
            <person name="Tyler B."/>
            <person name="Panabieres F."/>
            <person name="Shan W."/>
            <person name="Tripathy S."/>
            <person name="Grunwald N."/>
            <person name="Machado M."/>
            <person name="Johnson C.S."/>
            <person name="Walker B."/>
            <person name="Young S.K."/>
            <person name="Zeng Q."/>
            <person name="Gargeya S."/>
            <person name="Fitzgerald M."/>
            <person name="Haas B."/>
            <person name="Abouelleil A."/>
            <person name="Allen A.W."/>
            <person name="Alvarado L."/>
            <person name="Arachchi H.M."/>
            <person name="Berlin A.M."/>
            <person name="Chapman S.B."/>
            <person name="Gainer-Dewar J."/>
            <person name="Goldberg J."/>
            <person name="Griggs A."/>
            <person name="Gujja S."/>
            <person name="Hansen M."/>
            <person name="Howarth C."/>
            <person name="Imamovic A."/>
            <person name="Ireland A."/>
            <person name="Larimer J."/>
            <person name="McCowan C."/>
            <person name="Murphy C."/>
            <person name="Pearson M."/>
            <person name="Poon T.W."/>
            <person name="Priest M."/>
            <person name="Roberts A."/>
            <person name="Saif S."/>
            <person name="Shea T."/>
            <person name="Sisk P."/>
            <person name="Sykes S."/>
            <person name="Wortman J."/>
            <person name="Nusbaum C."/>
            <person name="Birren B."/>
        </authorList>
    </citation>
    <scope>NUCLEOTIDE SEQUENCE [LARGE SCALE GENOMIC DNA]</scope>
    <source>
        <strain evidence="1 2">CJ01A1</strain>
    </source>
</reference>
<name>W2X722_PHYNI</name>
<organism evidence="1 2">
    <name type="scientific">Phytophthora nicotianae CJ01A1</name>
    <dbReference type="NCBI Taxonomy" id="1317063"/>
    <lineage>
        <taxon>Eukaryota</taxon>
        <taxon>Sar</taxon>
        <taxon>Stramenopiles</taxon>
        <taxon>Oomycota</taxon>
        <taxon>Peronosporomycetes</taxon>
        <taxon>Peronosporales</taxon>
        <taxon>Peronosporaceae</taxon>
        <taxon>Phytophthora</taxon>
    </lineage>
</organism>
<evidence type="ECO:0000313" key="1">
    <source>
        <dbReference type="EMBL" id="ETP18317.1"/>
    </source>
</evidence>
<proteinExistence type="predicted"/>
<feature type="non-terminal residue" evidence="1">
    <location>
        <position position="1"/>
    </location>
</feature>
<dbReference type="EMBL" id="ANIX01001500">
    <property type="protein sequence ID" value="ETP18317.1"/>
    <property type="molecule type" value="Genomic_DNA"/>
</dbReference>
<comment type="caution">
    <text evidence="1">The sequence shown here is derived from an EMBL/GenBank/DDBJ whole genome shotgun (WGS) entry which is preliminary data.</text>
</comment>
<protein>
    <submittedName>
        <fullName evidence="1">Uncharacterized protein</fullName>
    </submittedName>
</protein>
<accession>W2X722</accession>
<dbReference type="AlphaFoldDB" id="W2X722"/>
<evidence type="ECO:0000313" key="2">
    <source>
        <dbReference type="Proteomes" id="UP000018958"/>
    </source>
</evidence>